<comment type="caution">
    <text evidence="1">The sequence shown here is derived from an EMBL/GenBank/DDBJ whole genome shotgun (WGS) entry which is preliminary data.</text>
</comment>
<keyword evidence="2" id="KW-1185">Reference proteome</keyword>
<reference evidence="1" key="1">
    <citation type="submission" date="2020-03" db="EMBL/GenBank/DDBJ databases">
        <title>A high-quality chromosome-level genome assembly of a woody plant with both climbing and erect habits, Rhamnella rubrinervis.</title>
        <authorList>
            <person name="Lu Z."/>
            <person name="Yang Y."/>
            <person name="Zhu X."/>
            <person name="Sun Y."/>
        </authorList>
    </citation>
    <scope>NUCLEOTIDE SEQUENCE</scope>
    <source>
        <strain evidence="1">BYM</strain>
        <tissue evidence="1">Leaf</tissue>
    </source>
</reference>
<dbReference type="Proteomes" id="UP000796880">
    <property type="component" value="Unassembled WGS sequence"/>
</dbReference>
<dbReference type="EMBL" id="VOIH02000003">
    <property type="protein sequence ID" value="KAF3450762.1"/>
    <property type="molecule type" value="Genomic_DNA"/>
</dbReference>
<evidence type="ECO:0000313" key="1">
    <source>
        <dbReference type="EMBL" id="KAF3450762.1"/>
    </source>
</evidence>
<gene>
    <name evidence="1" type="ORF">FNV43_RR06851</name>
</gene>
<proteinExistence type="predicted"/>
<organism evidence="1 2">
    <name type="scientific">Rhamnella rubrinervis</name>
    <dbReference type="NCBI Taxonomy" id="2594499"/>
    <lineage>
        <taxon>Eukaryota</taxon>
        <taxon>Viridiplantae</taxon>
        <taxon>Streptophyta</taxon>
        <taxon>Embryophyta</taxon>
        <taxon>Tracheophyta</taxon>
        <taxon>Spermatophyta</taxon>
        <taxon>Magnoliopsida</taxon>
        <taxon>eudicotyledons</taxon>
        <taxon>Gunneridae</taxon>
        <taxon>Pentapetalae</taxon>
        <taxon>rosids</taxon>
        <taxon>fabids</taxon>
        <taxon>Rosales</taxon>
        <taxon>Rhamnaceae</taxon>
        <taxon>rhamnoid group</taxon>
        <taxon>Rhamneae</taxon>
        <taxon>Rhamnella</taxon>
    </lineage>
</organism>
<dbReference type="AlphaFoldDB" id="A0A8K0HDT8"/>
<sequence>MTIWFIPLGSMPRVNDPDAGKLSVLHDVRAQGGKITLFGSIVVLGFLSPTFCISDAKIDGPVTDESYDGIGVSADGNSDNVAILQRCPPSKPQFRAFSPT</sequence>
<name>A0A8K0HDT8_9ROSA</name>
<evidence type="ECO:0000313" key="2">
    <source>
        <dbReference type="Proteomes" id="UP000796880"/>
    </source>
</evidence>
<protein>
    <submittedName>
        <fullName evidence="1">Uncharacterized protein</fullName>
    </submittedName>
</protein>
<accession>A0A8K0HDT8</accession>